<evidence type="ECO:0000313" key="2">
    <source>
        <dbReference type="Proteomes" id="UP001162972"/>
    </source>
</evidence>
<keyword evidence="2" id="KW-1185">Reference proteome</keyword>
<proteinExistence type="predicted"/>
<comment type="caution">
    <text evidence="1">The sequence shown here is derived from an EMBL/GenBank/DDBJ whole genome shotgun (WGS) entry which is preliminary data.</text>
</comment>
<accession>A0AAD6KZ35</accession>
<evidence type="ECO:0000313" key="1">
    <source>
        <dbReference type="EMBL" id="KAJ6432309.1"/>
    </source>
</evidence>
<dbReference type="Proteomes" id="UP001162972">
    <property type="component" value="Chromosome 10"/>
</dbReference>
<gene>
    <name evidence="1" type="ORF">OIU84_019532</name>
</gene>
<dbReference type="AlphaFoldDB" id="A0AAD6KZ35"/>
<name>A0AAD6KZ35_9ROSI</name>
<protein>
    <recommendedName>
        <fullName evidence="3">Metallo-beta-lactamase domain-containing protein</fullName>
    </recommendedName>
</protein>
<dbReference type="PANTHER" id="PTHR42773:SF1">
    <property type="entry name" value="METALLO-BETA-LACTAMASE FAMILY PROTEIN"/>
    <property type="match status" value="1"/>
</dbReference>
<evidence type="ECO:0008006" key="3">
    <source>
        <dbReference type="Google" id="ProtNLM"/>
    </source>
</evidence>
<organism evidence="1 2">
    <name type="scientific">Salix udensis</name>
    <dbReference type="NCBI Taxonomy" id="889485"/>
    <lineage>
        <taxon>Eukaryota</taxon>
        <taxon>Viridiplantae</taxon>
        <taxon>Streptophyta</taxon>
        <taxon>Embryophyta</taxon>
        <taxon>Tracheophyta</taxon>
        <taxon>Spermatophyta</taxon>
        <taxon>Magnoliopsida</taxon>
        <taxon>eudicotyledons</taxon>
        <taxon>Gunneridae</taxon>
        <taxon>Pentapetalae</taxon>
        <taxon>rosids</taxon>
        <taxon>fabids</taxon>
        <taxon>Malpighiales</taxon>
        <taxon>Salicaceae</taxon>
        <taxon>Saliceae</taxon>
        <taxon>Salix</taxon>
    </lineage>
</organism>
<reference evidence="1 2" key="1">
    <citation type="journal article" date="2023" name="Int. J. Mol. Sci.">
        <title>De Novo Assembly and Annotation of 11 Diverse Shrub Willow (Salix) Genomes Reveals Novel Gene Organization in Sex-Linked Regions.</title>
        <authorList>
            <person name="Hyden B."/>
            <person name="Feng K."/>
            <person name="Yates T.B."/>
            <person name="Jawdy S."/>
            <person name="Cereghino C."/>
            <person name="Smart L.B."/>
            <person name="Muchero W."/>
        </authorList>
    </citation>
    <scope>NUCLEOTIDE SEQUENCE [LARGE SCALE GENOMIC DNA]</scope>
    <source>
        <tissue evidence="1">Shoot tip</tissue>
    </source>
</reference>
<sequence length="51" mass="6276">MQVDSVLKLLEIDFNWIIPGHGRRVEFKDREEKDSILKAFVEEKYSQYRYR</sequence>
<dbReference type="PANTHER" id="PTHR42773">
    <property type="entry name" value="METALLO-BETA-LACTAMASE-RELATED"/>
    <property type="match status" value="1"/>
</dbReference>
<dbReference type="EMBL" id="JAPFFJ010000003">
    <property type="protein sequence ID" value="KAJ6432309.1"/>
    <property type="molecule type" value="Genomic_DNA"/>
</dbReference>